<feature type="compositionally biased region" description="Basic and acidic residues" evidence="6">
    <location>
        <begin position="814"/>
        <end position="824"/>
    </location>
</feature>
<feature type="compositionally biased region" description="Polar residues" evidence="6">
    <location>
        <begin position="79"/>
        <end position="88"/>
    </location>
</feature>
<feature type="compositionally biased region" description="Basic and acidic residues" evidence="6">
    <location>
        <begin position="96"/>
        <end position="109"/>
    </location>
</feature>
<dbReference type="Ensembl" id="ENSHCOT00000002592.1">
    <property type="protein sequence ID" value="ENSHCOP00000007091.1"/>
    <property type="gene ID" value="ENSHCOG00000008991.1"/>
</dbReference>
<dbReference type="Proteomes" id="UP000264820">
    <property type="component" value="Unplaced"/>
</dbReference>
<dbReference type="CDD" id="cd21255">
    <property type="entry name" value="CH_EHBP1L1"/>
    <property type="match status" value="1"/>
</dbReference>
<feature type="compositionally biased region" description="Low complexity" evidence="6">
    <location>
        <begin position="579"/>
        <end position="597"/>
    </location>
</feature>
<dbReference type="PANTHER" id="PTHR23167:SF46">
    <property type="entry name" value="EPS15 HOMOLOGY DOMAIN CONTAINING PROTEIN-BINDING PROTEIN 1, ISOFORM F"/>
    <property type="match status" value="1"/>
</dbReference>
<feature type="region of interest" description="Disordered" evidence="6">
    <location>
        <begin position="937"/>
        <end position="970"/>
    </location>
</feature>
<evidence type="ECO:0000259" key="8">
    <source>
        <dbReference type="PROSITE" id="PS51848"/>
    </source>
</evidence>
<sequence length="1152" mass="130516">MTQAAAVAAASSGAAGPTPSAGRGAAAADDVAASRPPIAAQDRKAASPEEPARGSPGRSQSESIVAPPPPWPFAPCESSAPQRPSTGVSAAFITLKRNEDADDVRRHAEAGQSGGRLAQPDSDGLLLRETSTGLSASEELAEEAPERERRRKQHEEEKRRLLAEEKRRLLREQEELRKLKDRRRREEERLLREKRERDDRLRRDEDGKRKREQAAEEARRREEEKSLRRAREEEPGLVTVREEAEERRRRREEEVRHVLEREEESKIGRREEEADEEETKRRDEEERAREKNEAPTLGDEKAGWQKEEEREEERERRQEESKIWVEKEPELGRFQEEKGGAEEEKKEGEGVGREEQGEWGAQRSREEREVEGKKWEEEAKRKEEEELKRKADEERKKTDEEERGASEMEKEEQTLREERERMEGKKREEEEVRRKEEELKSKEDEERKKRHEEERGAREAEKAMQTLRDQTERMEGKKREEEESEREALGSREGKEGKRMEEEHGRRVPADTGAPPSEEERRGSDESRKEEEEAKPSRGGRRLPLLDSGALPAPGLGPRGETAAAERSGEAAMTEANRQSSPEAQAEASPSARVAPPEAEPRPVDAAALGLVARLRLAAEEREEEREEEERRREERRAREERMKEGRELREKGSAEGERSKAEEQTGRGETPDTEGDRERELKTRAREQVKKGLRSPSEAAAALQEAELDDLVDEEDGAARLRAPETPNPADPPALLEALGPRGHLESPLAPPGSFSPPGPPEQPPGCVVHQDDASKLPVPAAGEAQHGAGSEHSSSGEYLPSERRGGSSAGPIREEADGKDAAVDEGPVTCSQSLLRWCQEVTAGYPGVKVSDFSASWSDGLAFCALVHRFHPQLMDFQQLNAHDAEINNKKAFAALESVGVPRLLEPSDMAARPLPDRLMVMTYASQLRGHFTRAPHGGGAALPVPPPRAKRPLEGEATPAVPQEEGDLIKESAASAREHESEHPEEEDKTMYVLSEMAALEAEQKHIDGRAAVVERRLRSLMESGSDRAEEERLIQEWFTLVNKKNALIRRQDRLELLQEEQDLERRFELLTQELRVTMAAEDWQKSYAQREREQLLLRELVSLVNQRDDLVRNMDAKERGALEEDERLERGLAMRRRKYNDKDKCVLQ</sequence>
<dbReference type="InterPro" id="IPR022735">
    <property type="entry name" value="bMERB_dom"/>
</dbReference>
<dbReference type="SMART" id="SM00033">
    <property type="entry name" value="CH"/>
    <property type="match status" value="1"/>
</dbReference>
<dbReference type="GeneTree" id="ENSGT00940000161027"/>
<proteinExistence type="predicted"/>
<feature type="compositionally biased region" description="Low complexity" evidence="6">
    <location>
        <begin position="604"/>
        <end position="616"/>
    </location>
</feature>
<evidence type="ECO:0000256" key="1">
    <source>
        <dbReference type="ARBA" id="ARBA00004177"/>
    </source>
</evidence>
<dbReference type="InterPro" id="IPR036872">
    <property type="entry name" value="CH_dom_sf"/>
</dbReference>
<dbReference type="InterPro" id="IPR001715">
    <property type="entry name" value="CH_dom"/>
</dbReference>
<dbReference type="Ensembl" id="ENSHCOT00000002597.1">
    <property type="protein sequence ID" value="ENSHCOP00000021837.1"/>
    <property type="gene ID" value="ENSHCOG00000008991.1"/>
</dbReference>
<feature type="compositionally biased region" description="Pro residues" evidence="6">
    <location>
        <begin position="750"/>
        <end position="765"/>
    </location>
</feature>
<dbReference type="PROSITE" id="PS51848">
    <property type="entry name" value="BMERB"/>
    <property type="match status" value="1"/>
</dbReference>
<feature type="compositionally biased region" description="Low complexity" evidence="6">
    <location>
        <begin position="1"/>
        <end position="37"/>
    </location>
</feature>
<dbReference type="STRING" id="109280.ENSHCOP00000007091"/>
<accession>A0A3Q2YSZ7</accession>
<protein>
    <submittedName>
        <fullName evidence="9">EH domain-binding protein 1-like protein 1</fullName>
    </submittedName>
</protein>
<feature type="domain" description="BMERB" evidence="8">
    <location>
        <begin position="983"/>
        <end position="1134"/>
    </location>
</feature>
<feature type="coiled-coil region" evidence="5">
    <location>
        <begin position="1044"/>
        <end position="1077"/>
    </location>
</feature>
<dbReference type="Pfam" id="PF00307">
    <property type="entry name" value="CH"/>
    <property type="match status" value="1"/>
</dbReference>
<evidence type="ECO:0000259" key="7">
    <source>
        <dbReference type="PROSITE" id="PS50021"/>
    </source>
</evidence>
<dbReference type="FunFam" id="1.10.418.10:FF:000023">
    <property type="entry name" value="EH domain-binding protein 1 isoform X1"/>
    <property type="match status" value="1"/>
</dbReference>
<dbReference type="InterPro" id="IPR050540">
    <property type="entry name" value="F-actin_Monoox_Mical"/>
</dbReference>
<name>A0A3Q2YSZ7_HIPCM</name>
<dbReference type="SUPFAM" id="SSF47576">
    <property type="entry name" value="Calponin-homology domain, CH-domain"/>
    <property type="match status" value="1"/>
</dbReference>
<dbReference type="PANTHER" id="PTHR23167">
    <property type="entry name" value="CALPONIN HOMOLOGY DOMAIN-CONTAINING PROTEIN DDB_G0272472-RELATED"/>
    <property type="match status" value="1"/>
</dbReference>
<keyword evidence="2" id="KW-0597">Phosphoprotein</keyword>
<feature type="compositionally biased region" description="Basic and acidic residues" evidence="6">
    <location>
        <begin position="363"/>
        <end position="462"/>
    </location>
</feature>
<dbReference type="Pfam" id="PF12130">
    <property type="entry name" value="bMERB_dom"/>
    <property type="match status" value="1"/>
</dbReference>
<organism evidence="9 10">
    <name type="scientific">Hippocampus comes</name>
    <name type="common">Tiger tail seahorse</name>
    <dbReference type="NCBI Taxonomy" id="109280"/>
    <lineage>
        <taxon>Eukaryota</taxon>
        <taxon>Metazoa</taxon>
        <taxon>Chordata</taxon>
        <taxon>Craniata</taxon>
        <taxon>Vertebrata</taxon>
        <taxon>Euteleostomi</taxon>
        <taxon>Actinopterygii</taxon>
        <taxon>Neopterygii</taxon>
        <taxon>Teleostei</taxon>
        <taxon>Neoteleostei</taxon>
        <taxon>Acanthomorphata</taxon>
        <taxon>Syngnathiaria</taxon>
        <taxon>Syngnathiformes</taxon>
        <taxon>Syngnathoidei</taxon>
        <taxon>Syngnathidae</taxon>
        <taxon>Hippocampus</taxon>
    </lineage>
</organism>
<feature type="compositionally biased region" description="Basic and acidic residues" evidence="6">
    <location>
        <begin position="41"/>
        <end position="52"/>
    </location>
</feature>
<keyword evidence="4 5" id="KW-0175">Coiled coil</keyword>
<dbReference type="OMA" id="RICTFLQ"/>
<evidence type="ECO:0000256" key="4">
    <source>
        <dbReference type="ARBA" id="ARBA00023054"/>
    </source>
</evidence>
<evidence type="ECO:0000256" key="2">
    <source>
        <dbReference type="ARBA" id="ARBA00022553"/>
    </source>
</evidence>
<dbReference type="GO" id="GO:0005768">
    <property type="term" value="C:endosome"/>
    <property type="evidence" value="ECO:0007669"/>
    <property type="project" value="UniProtKB-SubCell"/>
</dbReference>
<feature type="compositionally biased region" description="Basic and acidic residues" evidence="6">
    <location>
        <begin position="629"/>
        <end position="691"/>
    </location>
</feature>
<comment type="subcellular location">
    <subcellularLocation>
        <location evidence="1">Endosome</location>
    </subcellularLocation>
</comment>
<keyword evidence="3" id="KW-0967">Endosome</keyword>
<evidence type="ECO:0000313" key="9">
    <source>
        <dbReference type="Ensembl" id="ENSHCOP00000021837.1"/>
    </source>
</evidence>
<feature type="compositionally biased region" description="Basic and acidic residues" evidence="6">
    <location>
        <begin position="469"/>
        <end position="509"/>
    </location>
</feature>
<feature type="domain" description="Calponin-homology (CH)" evidence="7">
    <location>
        <begin position="830"/>
        <end position="935"/>
    </location>
</feature>
<reference evidence="9" key="1">
    <citation type="submission" date="2025-05" db="UniProtKB">
        <authorList>
            <consortium name="Ensembl"/>
        </authorList>
    </citation>
    <scope>IDENTIFICATION</scope>
</reference>
<feature type="compositionally biased region" description="Basic and acidic residues" evidence="6">
    <location>
        <begin position="196"/>
        <end position="356"/>
    </location>
</feature>
<evidence type="ECO:0000313" key="10">
    <source>
        <dbReference type="Proteomes" id="UP000264820"/>
    </source>
</evidence>
<evidence type="ECO:0000256" key="5">
    <source>
        <dbReference type="SAM" id="Coils"/>
    </source>
</evidence>
<dbReference type="PROSITE" id="PS50021">
    <property type="entry name" value="CH"/>
    <property type="match status" value="1"/>
</dbReference>
<feature type="compositionally biased region" description="Basic and acidic residues" evidence="6">
    <location>
        <begin position="518"/>
        <end position="536"/>
    </location>
</feature>
<feature type="compositionally biased region" description="Low complexity" evidence="6">
    <location>
        <begin position="543"/>
        <end position="560"/>
    </location>
</feature>
<feature type="region of interest" description="Disordered" evidence="6">
    <location>
        <begin position="196"/>
        <end position="827"/>
    </location>
</feature>
<evidence type="ECO:0000256" key="6">
    <source>
        <dbReference type="SAM" id="MobiDB-lite"/>
    </source>
</evidence>
<feature type="compositionally biased region" description="Basic and acidic residues" evidence="6">
    <location>
        <begin position="144"/>
        <end position="164"/>
    </location>
</feature>
<dbReference type="Gene3D" id="1.10.418.10">
    <property type="entry name" value="Calponin-like domain"/>
    <property type="match status" value="1"/>
</dbReference>
<evidence type="ECO:0000256" key="3">
    <source>
        <dbReference type="ARBA" id="ARBA00022753"/>
    </source>
</evidence>
<feature type="compositionally biased region" description="Low complexity" evidence="6">
    <location>
        <begin position="788"/>
        <end position="799"/>
    </location>
</feature>
<dbReference type="AlphaFoldDB" id="A0A3Q2YSZ7"/>
<feature type="compositionally biased region" description="Acidic residues" evidence="6">
    <location>
        <begin position="707"/>
        <end position="717"/>
    </location>
</feature>
<dbReference type="SMART" id="SM01203">
    <property type="entry name" value="DUF3585"/>
    <property type="match status" value="1"/>
</dbReference>
<keyword evidence="10" id="KW-1185">Reference proteome</keyword>
<feature type="region of interest" description="Disordered" evidence="6">
    <location>
        <begin position="1"/>
        <end position="164"/>
    </location>
</feature>